<dbReference type="PANTHER" id="PTHR42679:SF2">
    <property type="entry name" value="S-METHYL-5'-THIOADENOSINE PHOSPHORYLASE"/>
    <property type="match status" value="1"/>
</dbReference>
<comment type="subunit">
    <text evidence="3">Homotrimer.</text>
</comment>
<evidence type="ECO:0000313" key="6">
    <source>
        <dbReference type="Proteomes" id="UP000643554"/>
    </source>
</evidence>
<sequence>MLGIIGGTGVSSILRRGKEEVINTPYGKARVLLDRENEVVLLFRHGLKHTIPPHRINYRANIYALKMLGVERILSINTVGSLKEYIEPGRFFIPQDFIEFTKSRPSTYYDGENNKVMHIDLSEPYCPEVVSILRDILDRRGYPYSEGVYICTEGPRFETKAEIKFYRSLGDVVGMTGYPEVALARELGLCYSSLCTVTNYAAGISKDRLTVDEVFDVVKKMEEKLVNTVEDFIEHPHTREKSCQCAEIPKYCTVK</sequence>
<dbReference type="CDD" id="cd09010">
    <property type="entry name" value="MTAP_SsMTAPII_like_MTIP"/>
    <property type="match status" value="1"/>
</dbReference>
<organism evidence="5 6">
    <name type="scientific">Methanothermococcus okinawensis</name>
    <dbReference type="NCBI Taxonomy" id="155863"/>
    <lineage>
        <taxon>Archaea</taxon>
        <taxon>Methanobacteriati</taxon>
        <taxon>Methanobacteriota</taxon>
        <taxon>Methanomada group</taxon>
        <taxon>Methanococci</taxon>
        <taxon>Methanococcales</taxon>
        <taxon>Methanococcaceae</taxon>
        <taxon>Methanothermococcus</taxon>
    </lineage>
</organism>
<dbReference type="InterPro" id="IPR010044">
    <property type="entry name" value="MTAP"/>
</dbReference>
<keyword evidence="1 3" id="KW-0328">Glycosyltransferase</keyword>
<dbReference type="EC" id="2.4.2.44" evidence="3"/>
<comment type="caution">
    <text evidence="5">The sequence shown here is derived from an EMBL/GenBank/DDBJ whole genome shotgun (WGS) entry which is preliminary data.</text>
</comment>
<dbReference type="PROSITE" id="PS01240">
    <property type="entry name" value="PNP_MTAP_2"/>
    <property type="match status" value="1"/>
</dbReference>
<feature type="binding site" evidence="3">
    <location>
        <position position="175"/>
    </location>
    <ligand>
        <name>substrate</name>
    </ligand>
</feature>
<feature type="binding site" evidence="3">
    <location>
        <begin position="44"/>
        <end position="45"/>
    </location>
    <ligand>
        <name>phosphate</name>
        <dbReference type="ChEBI" id="CHEBI:43474"/>
    </ligand>
</feature>
<dbReference type="Gene3D" id="3.40.50.1580">
    <property type="entry name" value="Nucleoside phosphorylase domain"/>
    <property type="match status" value="1"/>
</dbReference>
<feature type="domain" description="Nucleoside phosphorylase" evidence="4">
    <location>
        <begin position="3"/>
        <end position="234"/>
    </location>
</feature>
<feature type="binding site" evidence="3">
    <location>
        <begin position="199"/>
        <end position="201"/>
    </location>
    <ligand>
        <name>substrate</name>
    </ligand>
</feature>
<dbReference type="AlphaFoldDB" id="A0A832Z846"/>
<evidence type="ECO:0000313" key="5">
    <source>
        <dbReference type="EMBL" id="HIP84612.1"/>
    </source>
</evidence>
<dbReference type="InterPro" id="IPR035994">
    <property type="entry name" value="Nucleoside_phosphorylase_sf"/>
</dbReference>
<dbReference type="GO" id="GO:0006166">
    <property type="term" value="P:purine ribonucleoside salvage"/>
    <property type="evidence" value="ECO:0007669"/>
    <property type="project" value="UniProtKB-UniRule"/>
</dbReference>
<protein>
    <recommendedName>
        <fullName evidence="3">Probable S-methyl-5'-thioinosine phosphorylase</fullName>
        <ecNumber evidence="3">2.4.2.44</ecNumber>
    </recommendedName>
    <alternativeName>
        <fullName evidence="3">5'-methylthioinosine phosphorylase</fullName>
        <shortName evidence="3">MTI phosphorylase</shortName>
        <shortName evidence="3">MTIP</shortName>
    </alternativeName>
</protein>
<feature type="binding site" evidence="3">
    <location>
        <position position="176"/>
    </location>
    <ligand>
        <name>phosphate</name>
        <dbReference type="ChEBI" id="CHEBI:43474"/>
    </ligand>
</feature>
<feature type="site" description="Important for substrate specificity" evidence="3">
    <location>
        <position position="211"/>
    </location>
</feature>
<dbReference type="SUPFAM" id="SSF53167">
    <property type="entry name" value="Purine and uridine phosphorylases"/>
    <property type="match status" value="1"/>
</dbReference>
<evidence type="ECO:0000256" key="3">
    <source>
        <dbReference type="HAMAP-Rule" id="MF_01963"/>
    </source>
</evidence>
<keyword evidence="2 3" id="KW-0808">Transferase</keyword>
<accession>A0A832Z846</accession>
<dbReference type="GO" id="GO:0019509">
    <property type="term" value="P:L-methionine salvage from methylthioadenosine"/>
    <property type="evidence" value="ECO:0007669"/>
    <property type="project" value="TreeGrafter"/>
</dbReference>
<keyword evidence="3" id="KW-0660">Purine salvage</keyword>
<dbReference type="NCBIfam" id="NF006599">
    <property type="entry name" value="PRK09136.1"/>
    <property type="match status" value="1"/>
</dbReference>
<evidence type="ECO:0000256" key="2">
    <source>
        <dbReference type="ARBA" id="ARBA00022679"/>
    </source>
</evidence>
<evidence type="ECO:0000256" key="1">
    <source>
        <dbReference type="ARBA" id="ARBA00022676"/>
    </source>
</evidence>
<dbReference type="PANTHER" id="PTHR42679">
    <property type="entry name" value="S-METHYL-5'-THIOADENOSINE PHOSPHORYLASE"/>
    <property type="match status" value="1"/>
</dbReference>
<dbReference type="Pfam" id="PF01048">
    <property type="entry name" value="PNP_UDP_1"/>
    <property type="match status" value="1"/>
</dbReference>
<dbReference type="Proteomes" id="UP000643554">
    <property type="component" value="Unassembled WGS sequence"/>
</dbReference>
<dbReference type="GO" id="GO:0017061">
    <property type="term" value="F:S-methyl-5-thioadenosine phosphorylase activity"/>
    <property type="evidence" value="ECO:0007669"/>
    <property type="project" value="InterPro"/>
</dbReference>
<gene>
    <name evidence="5" type="ORF">EYH15_03905</name>
</gene>
<dbReference type="HAMAP" id="MF_01963">
    <property type="entry name" value="MTAP"/>
    <property type="match status" value="1"/>
</dbReference>
<evidence type="ECO:0000259" key="4">
    <source>
        <dbReference type="Pfam" id="PF01048"/>
    </source>
</evidence>
<comment type="miscellaneous">
    <text evidence="3">Although this enzyme belongs to the family of MTA phosphorylases based on sequence homology, it has been shown that conserved amino acid substitutions in the substrate binding pocket convert the substrate specificity of this enzyme from 6-aminopurines to 6-oxopurines.</text>
</comment>
<comment type="function">
    <text evidence="3">Catalyzes the reversible phosphorylation of S-methyl-5'-thioinosine (MTI) to hypoxanthine and 5-methylthioribose-1-phosphate. Involved in the breakdown of S-methyl-5'-thioadenosine (MTA), a major by-product of polyamine biosynthesis. Catabolism of (MTA) occurs via deamination to MTI and phosphorolysis to hypoxanthine.</text>
</comment>
<dbReference type="GO" id="GO:0005829">
    <property type="term" value="C:cytosol"/>
    <property type="evidence" value="ECO:0007669"/>
    <property type="project" value="TreeGrafter"/>
</dbReference>
<proteinExistence type="inferred from homology"/>
<comment type="caution">
    <text evidence="3">Lacks conserved residue(s) required for the propagation of feature annotation.</text>
</comment>
<comment type="catalytic activity">
    <reaction evidence="3">
        <text>S-methyl-5'-thioinosine + phosphate = 5-(methylsulfanyl)-alpha-D-ribose 1-phosphate + hypoxanthine</text>
        <dbReference type="Rhea" id="RHEA:30643"/>
        <dbReference type="ChEBI" id="CHEBI:17368"/>
        <dbReference type="ChEBI" id="CHEBI:43474"/>
        <dbReference type="ChEBI" id="CHEBI:48595"/>
        <dbReference type="ChEBI" id="CHEBI:58533"/>
        <dbReference type="EC" id="2.4.2.44"/>
    </reaction>
</comment>
<feature type="binding site" evidence="3">
    <location>
        <position position="8"/>
    </location>
    <ligand>
        <name>phosphate</name>
        <dbReference type="ChEBI" id="CHEBI:43474"/>
    </ligand>
</feature>
<dbReference type="EMBL" id="DQUI01000066">
    <property type="protein sequence ID" value="HIP84612.1"/>
    <property type="molecule type" value="Genomic_DNA"/>
</dbReference>
<dbReference type="UniPathway" id="UPA00606"/>
<name>A0A832Z846_9EURY</name>
<comment type="similarity">
    <text evidence="3">Belongs to the PNP/MTAP phosphorylase family. MTAP subfamily.</text>
</comment>
<dbReference type="InterPro" id="IPR000845">
    <property type="entry name" value="Nucleoside_phosphorylase_d"/>
</dbReference>
<reference evidence="5" key="1">
    <citation type="journal article" date="2020" name="ISME J.">
        <title>Gammaproteobacteria mediating utilization of methyl-, sulfur- and petroleum organic compounds in deep ocean hydrothermal plumes.</title>
        <authorList>
            <person name="Zhou Z."/>
            <person name="Liu Y."/>
            <person name="Pan J."/>
            <person name="Cron B.R."/>
            <person name="Toner B.M."/>
            <person name="Anantharaman K."/>
            <person name="Breier J.A."/>
            <person name="Dick G.J."/>
            <person name="Li M."/>
        </authorList>
    </citation>
    <scope>NUCLEOTIDE SEQUENCE</scope>
    <source>
        <strain evidence="5">SZUA-1453</strain>
    </source>
</reference>
<comment type="pathway">
    <text evidence="3">Purine metabolism; purine nucleoside salvage.</text>
</comment>
<feature type="site" description="Important for substrate specificity" evidence="3">
    <location>
        <position position="158"/>
    </location>
</feature>
<dbReference type="InterPro" id="IPR018099">
    <property type="entry name" value="Purine_phosphorylase-2_CS"/>
</dbReference>